<keyword evidence="3" id="KW-1185">Reference proteome</keyword>
<dbReference type="RefSeq" id="WP_090550546.1">
    <property type="nucleotide sequence ID" value="NZ_FNSR01000002.1"/>
</dbReference>
<dbReference type="EMBL" id="FOAJ01000006">
    <property type="protein sequence ID" value="SEL26472.1"/>
    <property type="molecule type" value="Genomic_DNA"/>
</dbReference>
<feature type="transmembrane region" description="Helical" evidence="1">
    <location>
        <begin position="47"/>
        <end position="63"/>
    </location>
</feature>
<organism evidence="2 3">
    <name type="scientific">Paraburkholderia caballeronis</name>
    <dbReference type="NCBI Taxonomy" id="416943"/>
    <lineage>
        <taxon>Bacteria</taxon>
        <taxon>Pseudomonadati</taxon>
        <taxon>Pseudomonadota</taxon>
        <taxon>Betaproteobacteria</taxon>
        <taxon>Burkholderiales</taxon>
        <taxon>Burkholderiaceae</taxon>
        <taxon>Paraburkholderia</taxon>
    </lineage>
</organism>
<keyword evidence="1" id="KW-1133">Transmembrane helix</keyword>
<dbReference type="STRING" id="416943.SAMN05445871_5194"/>
<proteinExistence type="predicted"/>
<name>A0A1H7NSL7_9BURK</name>
<protein>
    <submittedName>
        <fullName evidence="2">Uncharacterized protein</fullName>
    </submittedName>
</protein>
<accession>A0A1H7NSL7</accession>
<evidence type="ECO:0000256" key="1">
    <source>
        <dbReference type="SAM" id="Phobius"/>
    </source>
</evidence>
<dbReference type="AlphaFoldDB" id="A0A1H7NSL7"/>
<keyword evidence="1" id="KW-0472">Membrane</keyword>
<reference evidence="3" key="1">
    <citation type="submission" date="2016-10" db="EMBL/GenBank/DDBJ databases">
        <authorList>
            <person name="Varghese N."/>
            <person name="Submissions S."/>
        </authorList>
    </citation>
    <scope>NUCLEOTIDE SEQUENCE [LARGE SCALE GENOMIC DNA]</scope>
    <source>
        <strain evidence="3">LMG 26416</strain>
    </source>
</reference>
<evidence type="ECO:0000313" key="3">
    <source>
        <dbReference type="Proteomes" id="UP000199120"/>
    </source>
</evidence>
<keyword evidence="1" id="KW-0812">Transmembrane</keyword>
<evidence type="ECO:0000313" key="2">
    <source>
        <dbReference type="EMBL" id="SEL26472.1"/>
    </source>
</evidence>
<feature type="transmembrane region" description="Helical" evidence="1">
    <location>
        <begin position="75"/>
        <end position="94"/>
    </location>
</feature>
<sequence length="102" mass="11073">MHYVTLFFCGMLLCNCIPHLVCGLEGRPFPTPFAKPRGIGFSPPLVNFVWGFVNLAVALVLLARHPFTLEPAADLVSMLAGVLVIGLYLAHHFGAVQAKRNA</sequence>
<gene>
    <name evidence="2" type="ORF">SAMN05192542_10662</name>
</gene>
<dbReference type="OrthoDB" id="963535at2"/>
<dbReference type="Proteomes" id="UP000199120">
    <property type="component" value="Unassembled WGS sequence"/>
</dbReference>